<feature type="region of interest" description="Disordered" evidence="1">
    <location>
        <begin position="41"/>
        <end position="62"/>
    </location>
</feature>
<name>A0A9X1MUN1_9GAMM</name>
<dbReference type="AlphaFoldDB" id="A0A9X1MUN1"/>
<gene>
    <name evidence="2" type="ORF">LPW36_04745</name>
</gene>
<proteinExistence type="predicted"/>
<sequence>MLDHQTVELTLIEVANQQGLTLDGKDLLDIRTRVAATLAAKERHRQRMKAPAYQWKKPDPHR</sequence>
<evidence type="ECO:0000313" key="3">
    <source>
        <dbReference type="Proteomes" id="UP001139171"/>
    </source>
</evidence>
<dbReference type="Proteomes" id="UP001139171">
    <property type="component" value="Unassembled WGS sequence"/>
</dbReference>
<keyword evidence="3" id="KW-1185">Reference proteome</keyword>
<comment type="caution">
    <text evidence="2">The sequence shown here is derived from an EMBL/GenBank/DDBJ whole genome shotgun (WGS) entry which is preliminary data.</text>
</comment>
<evidence type="ECO:0000313" key="2">
    <source>
        <dbReference type="EMBL" id="MCD1125339.1"/>
    </source>
</evidence>
<accession>A0A9X1MUN1</accession>
<protein>
    <submittedName>
        <fullName evidence="2">Uncharacterized protein</fullName>
    </submittedName>
</protein>
<reference evidence="2" key="1">
    <citation type="submission" date="2021-11" db="EMBL/GenBank/DDBJ databases">
        <title>Jinshanibacter sp. isolated from one year old Eriocheir sinensis.</title>
        <authorList>
            <person name="Li J.-Y."/>
            <person name="He W."/>
            <person name="Gao T.-H."/>
        </authorList>
    </citation>
    <scope>NUCLEOTIDE SEQUENCE</scope>
    <source>
        <strain evidence="2">LJY008</strain>
    </source>
</reference>
<dbReference type="RefSeq" id="WP_230608297.1">
    <property type="nucleotide sequence ID" value="NZ_JAJNAG010000006.1"/>
</dbReference>
<evidence type="ECO:0000256" key="1">
    <source>
        <dbReference type="SAM" id="MobiDB-lite"/>
    </source>
</evidence>
<dbReference type="EMBL" id="JAJNAG010000006">
    <property type="protein sequence ID" value="MCD1125339.1"/>
    <property type="molecule type" value="Genomic_DNA"/>
</dbReference>
<organism evidence="2 3">
    <name type="scientific">Limnobaculum eriocheiris</name>
    <dbReference type="NCBI Taxonomy" id="2897391"/>
    <lineage>
        <taxon>Bacteria</taxon>
        <taxon>Pseudomonadati</taxon>
        <taxon>Pseudomonadota</taxon>
        <taxon>Gammaproteobacteria</taxon>
        <taxon>Enterobacterales</taxon>
        <taxon>Budviciaceae</taxon>
        <taxon>Limnobaculum</taxon>
    </lineage>
</organism>